<sequence>MSALLESPTSNGSVGRRRQATAALLGPILWLGDNEIYKTLRLVNTKDRTFQAANVTQLLCEGLDLDKKQVNEKGSSGCGKIGTLRVGLIILTRARAVLKDLGLDQELWGEIMKGVVFLKHMSPMKNQTITAWEALREERPNISSLRIIGCHGTMTIPAEVRNVRVWEE</sequence>
<dbReference type="Proteomes" id="UP000249661">
    <property type="component" value="Unassembled WGS sequence"/>
</dbReference>
<reference evidence="1" key="1">
    <citation type="submission" date="2018-02" db="EMBL/GenBank/DDBJ databases">
        <title>The genomes of Aspergillus section Nigri reveals drivers in fungal speciation.</title>
        <authorList>
            <consortium name="DOE Joint Genome Institute"/>
            <person name="Vesth T.C."/>
            <person name="Nybo J."/>
            <person name="Theobald S."/>
            <person name="Brandl J."/>
            <person name="Frisvad J.C."/>
            <person name="Nielsen K.F."/>
            <person name="Lyhne E.K."/>
            <person name="Kogle M.E."/>
            <person name="Kuo A."/>
            <person name="Riley R."/>
            <person name="Clum A."/>
            <person name="Nolan M."/>
            <person name="Lipzen A."/>
            <person name="Salamov A."/>
            <person name="Henrissat B."/>
            <person name="Wiebenga A."/>
            <person name="De vries R.P."/>
            <person name="Grigoriev I.V."/>
            <person name="Mortensen U.H."/>
            <person name="Andersen M.R."/>
            <person name="Baker S.E."/>
        </authorList>
    </citation>
    <scope>NUCLEOTIDE SEQUENCE</scope>
    <source>
        <strain evidence="1">CBS 121060</strain>
    </source>
</reference>
<keyword evidence="2" id="KW-1185">Reference proteome</keyword>
<dbReference type="EMBL" id="KZ824985">
    <property type="protein sequence ID" value="RAH66121.1"/>
    <property type="molecule type" value="Genomic_DNA"/>
</dbReference>
<gene>
    <name evidence="1" type="ORF">BO66DRAFT_442336</name>
</gene>
<proteinExistence type="predicted"/>
<organism evidence="1 2">
    <name type="scientific">Aspergillus aculeatinus CBS 121060</name>
    <dbReference type="NCBI Taxonomy" id="1448322"/>
    <lineage>
        <taxon>Eukaryota</taxon>
        <taxon>Fungi</taxon>
        <taxon>Dikarya</taxon>
        <taxon>Ascomycota</taxon>
        <taxon>Pezizomycotina</taxon>
        <taxon>Eurotiomycetes</taxon>
        <taxon>Eurotiomycetidae</taxon>
        <taxon>Eurotiales</taxon>
        <taxon>Aspergillaceae</taxon>
        <taxon>Aspergillus</taxon>
        <taxon>Aspergillus subgen. Circumdati</taxon>
    </lineage>
</organism>
<accession>A0ACD1GXC4</accession>
<name>A0ACD1GXC4_9EURO</name>
<evidence type="ECO:0000313" key="2">
    <source>
        <dbReference type="Proteomes" id="UP000249661"/>
    </source>
</evidence>
<protein>
    <submittedName>
        <fullName evidence="1">Uncharacterized protein</fullName>
    </submittedName>
</protein>
<evidence type="ECO:0000313" key="1">
    <source>
        <dbReference type="EMBL" id="RAH66121.1"/>
    </source>
</evidence>